<evidence type="ECO:0000313" key="3">
    <source>
        <dbReference type="EMBL" id="MCF0063901.1"/>
    </source>
</evidence>
<sequence length="345" mass="40439">MDKFSEYEKIPSNLQRLIQDERTADLVYKFKWIATEKLHGANFSIIYIDKKLRFAKRKGYLNWKDDFFGFQLFVSRNENKILELFEQLERDFKARKITIYGELVGGLYPHPNVAPDDSIRPIQTGIYYSPTIEFCAFDIAIEHDKLPTRLYLDYLRCIEYFSRFGFLYAKILATGRLQELLNLDIRLDSFLPEQLGLPQLEKNLIEGIVLKPIDFSPHHEITSRPILKLKNPEFEEIIIFHQAEKWSYNNTFISHAQDLEFIVDEIRNYITANRLNNVLSKTGHLKSNNFKRRIEVETLFLEDALASFNEDHGFILGELSEQQTNWVTARIIASIVQIVDSSLDS</sequence>
<feature type="domain" description="RNA ligase 2 C-terminal" evidence="2">
    <location>
        <begin position="257"/>
        <end position="331"/>
    </location>
</feature>
<evidence type="ECO:0000259" key="1">
    <source>
        <dbReference type="Pfam" id="PF09414"/>
    </source>
</evidence>
<dbReference type="Gene3D" id="3.30.1490.70">
    <property type="match status" value="1"/>
</dbReference>
<dbReference type="InterPro" id="IPR041948">
    <property type="entry name" value="Rnl1/2_C_sf"/>
</dbReference>
<evidence type="ECO:0000313" key="4">
    <source>
        <dbReference type="Proteomes" id="UP001139000"/>
    </source>
</evidence>
<accession>A0A9X1PN63</accession>
<name>A0A9X1PN63_9BACT</name>
<comment type="caution">
    <text evidence="3">The sequence shown here is derived from an EMBL/GenBank/DDBJ whole genome shotgun (WGS) entry which is preliminary data.</text>
</comment>
<dbReference type="GO" id="GO:0016874">
    <property type="term" value="F:ligase activity"/>
    <property type="evidence" value="ECO:0007669"/>
    <property type="project" value="UniProtKB-KW"/>
</dbReference>
<dbReference type="AlphaFoldDB" id="A0A9X1PN63"/>
<keyword evidence="3" id="KW-0436">Ligase</keyword>
<dbReference type="Gene3D" id="1.10.10.1810">
    <property type="entry name" value="RNA ligase"/>
    <property type="match status" value="1"/>
</dbReference>
<proteinExistence type="predicted"/>
<dbReference type="SUPFAM" id="SSF56091">
    <property type="entry name" value="DNA ligase/mRNA capping enzyme, catalytic domain"/>
    <property type="match status" value="1"/>
</dbReference>
<protein>
    <submittedName>
        <fullName evidence="3">2'-5' RNA ligase</fullName>
    </submittedName>
</protein>
<feature type="domain" description="RNA ligase" evidence="1">
    <location>
        <begin position="31"/>
        <end position="229"/>
    </location>
</feature>
<reference evidence="3" key="1">
    <citation type="submission" date="2021-12" db="EMBL/GenBank/DDBJ databases">
        <title>Novel species in genus Dyadobacter.</title>
        <authorList>
            <person name="Ma C."/>
        </authorList>
    </citation>
    <scope>NUCLEOTIDE SEQUENCE</scope>
    <source>
        <strain evidence="3">LJ419</strain>
    </source>
</reference>
<dbReference type="Proteomes" id="UP001139000">
    <property type="component" value="Unassembled WGS sequence"/>
</dbReference>
<dbReference type="EMBL" id="JAJTTC010000006">
    <property type="protein sequence ID" value="MCF0063901.1"/>
    <property type="molecule type" value="Genomic_DNA"/>
</dbReference>
<dbReference type="InterPro" id="IPR040609">
    <property type="entry name" value="Rnl2_C"/>
</dbReference>
<gene>
    <name evidence="3" type="ORF">LXM26_20465</name>
</gene>
<dbReference type="Pfam" id="PF09414">
    <property type="entry name" value="RNA_ligase"/>
    <property type="match status" value="1"/>
</dbReference>
<dbReference type="Pfam" id="PF18043">
    <property type="entry name" value="T4_Rnl2_C"/>
    <property type="match status" value="1"/>
</dbReference>
<evidence type="ECO:0000259" key="2">
    <source>
        <dbReference type="Pfam" id="PF18043"/>
    </source>
</evidence>
<dbReference type="InterPro" id="IPR021122">
    <property type="entry name" value="RNA_ligase_dom_REL/Rnl2"/>
</dbReference>
<keyword evidence="4" id="KW-1185">Reference proteome</keyword>
<dbReference type="Gene3D" id="3.30.470.30">
    <property type="entry name" value="DNA ligase/mRNA capping enzyme"/>
    <property type="match status" value="1"/>
</dbReference>
<organism evidence="3 4">
    <name type="scientific">Dyadobacter chenwenxiniae</name>
    <dbReference type="NCBI Taxonomy" id="2906456"/>
    <lineage>
        <taxon>Bacteria</taxon>
        <taxon>Pseudomonadati</taxon>
        <taxon>Bacteroidota</taxon>
        <taxon>Cytophagia</taxon>
        <taxon>Cytophagales</taxon>
        <taxon>Spirosomataceae</taxon>
        <taxon>Dyadobacter</taxon>
    </lineage>
</organism>
<dbReference type="RefSeq" id="WP_234656806.1">
    <property type="nucleotide sequence ID" value="NZ_CP094997.1"/>
</dbReference>